<sequence>MRCEPAAAELEDVRFLAGYRRGWLFDEELLAEIRGADLYGDIAERGIPRVPAGKCGMLCPQLPSHPDVPPT</sequence>
<evidence type="ECO:0000313" key="2">
    <source>
        <dbReference type="Proteomes" id="UP001500063"/>
    </source>
</evidence>
<gene>
    <name evidence="1" type="ORF">GCM10010319_24930</name>
</gene>
<dbReference type="Proteomes" id="UP001500063">
    <property type="component" value="Unassembled WGS sequence"/>
</dbReference>
<dbReference type="EMBL" id="BAAABW010000013">
    <property type="protein sequence ID" value="GAA0347354.1"/>
    <property type="molecule type" value="Genomic_DNA"/>
</dbReference>
<proteinExistence type="predicted"/>
<comment type="caution">
    <text evidence="1">The sequence shown here is derived from an EMBL/GenBank/DDBJ whole genome shotgun (WGS) entry which is preliminary data.</text>
</comment>
<organism evidence="1 2">
    <name type="scientific">Streptomyces blastmyceticus</name>
    <dbReference type="NCBI Taxonomy" id="68180"/>
    <lineage>
        <taxon>Bacteria</taxon>
        <taxon>Bacillati</taxon>
        <taxon>Actinomycetota</taxon>
        <taxon>Actinomycetes</taxon>
        <taxon>Kitasatosporales</taxon>
        <taxon>Streptomycetaceae</taxon>
        <taxon>Streptomyces</taxon>
    </lineage>
</organism>
<protein>
    <submittedName>
        <fullName evidence="1">Uncharacterized protein</fullName>
    </submittedName>
</protein>
<accession>A0ABP3GN63</accession>
<keyword evidence="2" id="KW-1185">Reference proteome</keyword>
<name>A0ABP3GN63_9ACTN</name>
<reference evidence="2" key="1">
    <citation type="journal article" date="2019" name="Int. J. Syst. Evol. Microbiol.">
        <title>The Global Catalogue of Microorganisms (GCM) 10K type strain sequencing project: providing services to taxonomists for standard genome sequencing and annotation.</title>
        <authorList>
            <consortium name="The Broad Institute Genomics Platform"/>
            <consortium name="The Broad Institute Genome Sequencing Center for Infectious Disease"/>
            <person name="Wu L."/>
            <person name="Ma J."/>
        </authorList>
    </citation>
    <scope>NUCLEOTIDE SEQUENCE [LARGE SCALE GENOMIC DNA]</scope>
    <source>
        <strain evidence="2">JCM 4565</strain>
    </source>
</reference>
<evidence type="ECO:0000313" key="1">
    <source>
        <dbReference type="EMBL" id="GAA0347354.1"/>
    </source>
</evidence>